<name>A0A8J8NI44_HALGN</name>
<evidence type="ECO:0000313" key="2">
    <source>
        <dbReference type="Proteomes" id="UP000785679"/>
    </source>
</evidence>
<evidence type="ECO:0000313" key="1">
    <source>
        <dbReference type="EMBL" id="TNV75163.1"/>
    </source>
</evidence>
<proteinExistence type="predicted"/>
<accession>A0A8J8NI44</accession>
<keyword evidence="2" id="KW-1185">Reference proteome</keyword>
<dbReference type="Proteomes" id="UP000785679">
    <property type="component" value="Unassembled WGS sequence"/>
</dbReference>
<sequence>MGNVFSDGEDSSVGFANKSMKNMNFQGDDAGTQKLIFALQKGYEHDPSILSKIRASLNEEPLLSIVEDFEIQYPTEDNLNEVIDNFYNKLNGEQAKQLLTHVKGLE</sequence>
<comment type="caution">
    <text evidence="1">The sequence shown here is derived from an EMBL/GenBank/DDBJ whole genome shotgun (WGS) entry which is preliminary data.</text>
</comment>
<reference evidence="1" key="1">
    <citation type="submission" date="2019-06" db="EMBL/GenBank/DDBJ databases">
        <authorList>
            <person name="Zheng W."/>
        </authorList>
    </citation>
    <scope>NUCLEOTIDE SEQUENCE</scope>
    <source>
        <strain evidence="1">QDHG01</strain>
    </source>
</reference>
<organism evidence="1 2">
    <name type="scientific">Halteria grandinella</name>
    <dbReference type="NCBI Taxonomy" id="5974"/>
    <lineage>
        <taxon>Eukaryota</taxon>
        <taxon>Sar</taxon>
        <taxon>Alveolata</taxon>
        <taxon>Ciliophora</taxon>
        <taxon>Intramacronucleata</taxon>
        <taxon>Spirotrichea</taxon>
        <taxon>Stichotrichia</taxon>
        <taxon>Sporadotrichida</taxon>
        <taxon>Halteriidae</taxon>
        <taxon>Halteria</taxon>
    </lineage>
</organism>
<dbReference type="AlphaFoldDB" id="A0A8J8NI44"/>
<dbReference type="EMBL" id="RRYP01016266">
    <property type="protein sequence ID" value="TNV75163.1"/>
    <property type="molecule type" value="Genomic_DNA"/>
</dbReference>
<gene>
    <name evidence="1" type="ORF">FGO68_gene7614</name>
</gene>
<protein>
    <submittedName>
        <fullName evidence="1">Uncharacterized protein</fullName>
    </submittedName>
</protein>